<dbReference type="Gene3D" id="2.60.40.3210">
    <property type="entry name" value="Zona pellucida, ZP-N domain"/>
    <property type="match status" value="1"/>
</dbReference>
<dbReference type="PROSITE" id="PS51034">
    <property type="entry name" value="ZP_2"/>
    <property type="match status" value="1"/>
</dbReference>
<evidence type="ECO:0000313" key="3">
    <source>
        <dbReference type="Proteomes" id="UP000265120"/>
    </source>
</evidence>
<sequence>MTFHRVDQHQENPTVMSLTEAAAHGYHISVRGSFLIFRCLYSSNFSYIIKDSGVDLELVSATVFYPFLSSFLAIDATVACTLNDATVDQSDLLWTLPLVPSPLVHGLFKYKGVTFGVDGRAFSESDIEQGGYKISLQRRRVEVRIPTGASGVHVKSVVVQGRYSQSISVDLSIMSQWENKHWPWTQLRIFRRLKALIPATHFLNRNRTTSNDSFSATLGPFAPDVSLEKVTLTSGGDLLTWTSSHHPQHDKDFVISKLSNNTGSYTFQLCFPLSHPKIIPEFIGGGVKTYSFTFIFTFNISPSGEVFYHQEEVEHSVEYTAPSSPKLEGKCTDSSLLVLLHHGAHTQLQWELFLGNQRLDWELAEMGGFVVETGELYVTVEIPMYSPVLSFEELTLRGVIAGIKLFLVDAVSLKILASLDFNCNFPVRELLVCLPQGRMVAVVDTTHTIPPVQPNRTLDPSCVPLQTDSSRALFSFSLDSCGTTVTTEGQFLVYENQISYKQDFLPVYDPVIHRDSPYRLTIQCRYPANDSSALTVQYPVNSAMNLSEIIPVKQTKSSI</sequence>
<dbReference type="InterPro" id="IPR058876">
    <property type="entry name" value="Ig-like_ZP"/>
</dbReference>
<proteinExistence type="predicted"/>
<accession>A0A3P8UI34</accession>
<name>A0A3P8UI34_CYNSE</name>
<evidence type="ECO:0000259" key="1">
    <source>
        <dbReference type="PROSITE" id="PS51034"/>
    </source>
</evidence>
<dbReference type="AlphaFoldDB" id="A0A3P8UI34"/>
<reference evidence="2" key="3">
    <citation type="submission" date="2025-09" db="UniProtKB">
        <authorList>
            <consortium name="Ensembl"/>
        </authorList>
    </citation>
    <scope>IDENTIFICATION</scope>
</reference>
<dbReference type="InterPro" id="IPR055356">
    <property type="entry name" value="ZP-N"/>
</dbReference>
<dbReference type="PANTHER" id="PTHR47130">
    <property type="entry name" value="SI:DKEY-19B23.11-RELATED"/>
    <property type="match status" value="1"/>
</dbReference>
<dbReference type="Pfam" id="PF23344">
    <property type="entry name" value="ZP-N"/>
    <property type="match status" value="1"/>
</dbReference>
<dbReference type="Pfam" id="PF26562">
    <property type="entry name" value="Ig-like"/>
    <property type="match status" value="1"/>
</dbReference>
<dbReference type="OMA" id="TPRIMPS"/>
<dbReference type="Ensembl" id="ENSCSET00000001534.1">
    <property type="protein sequence ID" value="ENSCSEP00000001504.1"/>
    <property type="gene ID" value="ENSCSEG00000001026.1"/>
</dbReference>
<reference evidence="2 3" key="1">
    <citation type="journal article" date="2014" name="Nat. Genet.">
        <title>Whole-genome sequence of a flatfish provides insights into ZW sex chromosome evolution and adaptation to a benthic lifestyle.</title>
        <authorList>
            <person name="Chen S."/>
            <person name="Zhang G."/>
            <person name="Shao C."/>
            <person name="Huang Q."/>
            <person name="Liu G."/>
            <person name="Zhang P."/>
            <person name="Song W."/>
            <person name="An N."/>
            <person name="Chalopin D."/>
            <person name="Volff J.N."/>
            <person name="Hong Y."/>
            <person name="Li Q."/>
            <person name="Sha Z."/>
            <person name="Zhou H."/>
            <person name="Xie M."/>
            <person name="Yu Q."/>
            <person name="Liu Y."/>
            <person name="Xiang H."/>
            <person name="Wang N."/>
            <person name="Wu K."/>
            <person name="Yang C."/>
            <person name="Zhou Q."/>
            <person name="Liao X."/>
            <person name="Yang L."/>
            <person name="Hu Q."/>
            <person name="Zhang J."/>
            <person name="Meng L."/>
            <person name="Jin L."/>
            <person name="Tian Y."/>
            <person name="Lian J."/>
            <person name="Yang J."/>
            <person name="Miao G."/>
            <person name="Liu S."/>
            <person name="Liang Z."/>
            <person name="Yan F."/>
            <person name="Li Y."/>
            <person name="Sun B."/>
            <person name="Zhang H."/>
            <person name="Zhang J."/>
            <person name="Zhu Y."/>
            <person name="Du M."/>
            <person name="Zhao Y."/>
            <person name="Schartl M."/>
            <person name="Tang Q."/>
            <person name="Wang J."/>
        </authorList>
    </citation>
    <scope>NUCLEOTIDE SEQUENCE</scope>
</reference>
<dbReference type="GeneTree" id="ENSGT00940000163503"/>
<dbReference type="STRING" id="244447.ENSCSEP00000001504"/>
<keyword evidence="3" id="KW-1185">Reference proteome</keyword>
<dbReference type="InterPro" id="IPR001507">
    <property type="entry name" value="ZP_dom"/>
</dbReference>
<protein>
    <submittedName>
        <fullName evidence="2">Uncharacterized LOC103386730</fullName>
    </submittedName>
</protein>
<dbReference type="InParanoid" id="A0A3P8UI34"/>
<reference evidence="2" key="2">
    <citation type="submission" date="2025-08" db="UniProtKB">
        <authorList>
            <consortium name="Ensembl"/>
        </authorList>
    </citation>
    <scope>IDENTIFICATION</scope>
</reference>
<feature type="domain" description="ZP" evidence="1">
    <location>
        <begin position="432"/>
        <end position="559"/>
    </location>
</feature>
<evidence type="ECO:0000313" key="2">
    <source>
        <dbReference type="Ensembl" id="ENSCSEP00000001504.1"/>
    </source>
</evidence>
<organism evidence="2 3">
    <name type="scientific">Cynoglossus semilaevis</name>
    <name type="common">Tongue sole</name>
    <dbReference type="NCBI Taxonomy" id="244447"/>
    <lineage>
        <taxon>Eukaryota</taxon>
        <taxon>Metazoa</taxon>
        <taxon>Chordata</taxon>
        <taxon>Craniata</taxon>
        <taxon>Vertebrata</taxon>
        <taxon>Euteleostomi</taxon>
        <taxon>Actinopterygii</taxon>
        <taxon>Neopterygii</taxon>
        <taxon>Teleostei</taxon>
        <taxon>Neoteleostei</taxon>
        <taxon>Acanthomorphata</taxon>
        <taxon>Carangaria</taxon>
        <taxon>Pleuronectiformes</taxon>
        <taxon>Pleuronectoidei</taxon>
        <taxon>Cynoglossidae</taxon>
        <taxon>Cynoglossinae</taxon>
        <taxon>Cynoglossus</taxon>
    </lineage>
</organism>
<dbReference type="Proteomes" id="UP000265120">
    <property type="component" value="Chromosome 1"/>
</dbReference>
<dbReference type="PANTHER" id="PTHR47130:SF1">
    <property type="entry name" value="ZP DOMAIN-CONTAINING PROTEIN"/>
    <property type="match status" value="1"/>
</dbReference>